<evidence type="ECO:0000313" key="2">
    <source>
        <dbReference type="Proteomes" id="UP000054007"/>
    </source>
</evidence>
<gene>
    <name evidence="1" type="ORF">CYLTODRAFT_492932</name>
</gene>
<name>A0A0D7B1Z6_9AGAR</name>
<keyword evidence="2" id="KW-1185">Reference proteome</keyword>
<evidence type="ECO:0000313" key="1">
    <source>
        <dbReference type="EMBL" id="KIY64648.1"/>
    </source>
</evidence>
<proteinExistence type="predicted"/>
<dbReference type="EMBL" id="KN880625">
    <property type="protein sequence ID" value="KIY64648.1"/>
    <property type="molecule type" value="Genomic_DNA"/>
</dbReference>
<evidence type="ECO:0008006" key="3">
    <source>
        <dbReference type="Google" id="ProtNLM"/>
    </source>
</evidence>
<dbReference type="OrthoDB" id="3145912at2759"/>
<dbReference type="AlphaFoldDB" id="A0A0D7B1Z6"/>
<reference evidence="1 2" key="1">
    <citation type="journal article" date="2015" name="Fungal Genet. Biol.">
        <title>Evolution of novel wood decay mechanisms in Agaricales revealed by the genome sequences of Fistulina hepatica and Cylindrobasidium torrendii.</title>
        <authorList>
            <person name="Floudas D."/>
            <person name="Held B.W."/>
            <person name="Riley R."/>
            <person name="Nagy L.G."/>
            <person name="Koehler G."/>
            <person name="Ransdell A.S."/>
            <person name="Younus H."/>
            <person name="Chow J."/>
            <person name="Chiniquy J."/>
            <person name="Lipzen A."/>
            <person name="Tritt A."/>
            <person name="Sun H."/>
            <person name="Haridas S."/>
            <person name="LaButti K."/>
            <person name="Ohm R.A."/>
            <person name="Kues U."/>
            <person name="Blanchette R.A."/>
            <person name="Grigoriev I.V."/>
            <person name="Minto R.E."/>
            <person name="Hibbett D.S."/>
        </authorList>
    </citation>
    <scope>NUCLEOTIDE SEQUENCE [LARGE SCALE GENOMIC DNA]</scope>
    <source>
        <strain evidence="1 2">FP15055 ss-10</strain>
    </source>
</reference>
<organism evidence="1 2">
    <name type="scientific">Cylindrobasidium torrendii FP15055 ss-10</name>
    <dbReference type="NCBI Taxonomy" id="1314674"/>
    <lineage>
        <taxon>Eukaryota</taxon>
        <taxon>Fungi</taxon>
        <taxon>Dikarya</taxon>
        <taxon>Basidiomycota</taxon>
        <taxon>Agaricomycotina</taxon>
        <taxon>Agaricomycetes</taxon>
        <taxon>Agaricomycetidae</taxon>
        <taxon>Agaricales</taxon>
        <taxon>Marasmiineae</taxon>
        <taxon>Physalacriaceae</taxon>
        <taxon>Cylindrobasidium</taxon>
    </lineage>
</organism>
<protein>
    <recommendedName>
        <fullName evidence="3">F-box domain-containing protein</fullName>
    </recommendedName>
</protein>
<accession>A0A0D7B1Z6</accession>
<dbReference type="Proteomes" id="UP000054007">
    <property type="component" value="Unassembled WGS sequence"/>
</dbReference>
<sequence>MALPAELEREIFELTVRQYPEVAPSLMVVTSRVYAWVAPLLYENVSLGRFGHDTSDALLLRSIQSLPPSFLSSTVKSLCMTKRVSHGAAHSVLPVCRGLRRLACWSDAQVDDHLILSLAGLWELSCGQQLFARVCNNIDACRWAHQLTHLELILWDLDSNDGASVDVFPALTHFSIVTGYLDAALGDFVDRTLEACPRLELFSVQFEAPQDEEAVKGRSWDKDPRVVISFRDLSEPTSSWTEGKRWEIVKDIIEDKRRLGDRAPSSGEIVDTFIPSGWDTPVIQLGCYASLPGDGDEDSSD</sequence>